<protein>
    <recommendedName>
        <fullName evidence="1">FBD domain-containing protein</fullName>
    </recommendedName>
</protein>
<keyword evidence="3" id="KW-1185">Reference proteome</keyword>
<feature type="domain" description="FBD" evidence="1">
    <location>
        <begin position="63"/>
        <end position="133"/>
    </location>
</feature>
<dbReference type="EMBL" id="KZ305029">
    <property type="protein sequence ID" value="PIA50668.1"/>
    <property type="molecule type" value="Genomic_DNA"/>
</dbReference>
<dbReference type="InterPro" id="IPR050232">
    <property type="entry name" value="FBL13/AtMIF1-like"/>
</dbReference>
<dbReference type="PANTHER" id="PTHR31900:SF30">
    <property type="entry name" value="SUPERFAMILY PROTEIN, PUTATIVE-RELATED"/>
    <property type="match status" value="1"/>
</dbReference>
<dbReference type="AlphaFoldDB" id="A0A2G5E4G6"/>
<dbReference type="PANTHER" id="PTHR31900">
    <property type="entry name" value="F-BOX/RNI SUPERFAMILY PROTEIN-RELATED"/>
    <property type="match status" value="1"/>
</dbReference>
<organism evidence="2 3">
    <name type="scientific">Aquilegia coerulea</name>
    <name type="common">Rocky mountain columbine</name>
    <dbReference type="NCBI Taxonomy" id="218851"/>
    <lineage>
        <taxon>Eukaryota</taxon>
        <taxon>Viridiplantae</taxon>
        <taxon>Streptophyta</taxon>
        <taxon>Embryophyta</taxon>
        <taxon>Tracheophyta</taxon>
        <taxon>Spermatophyta</taxon>
        <taxon>Magnoliopsida</taxon>
        <taxon>Ranunculales</taxon>
        <taxon>Ranunculaceae</taxon>
        <taxon>Thalictroideae</taxon>
        <taxon>Aquilegia</taxon>
    </lineage>
</organism>
<evidence type="ECO:0000259" key="1">
    <source>
        <dbReference type="SMART" id="SM00579"/>
    </source>
</evidence>
<name>A0A2G5E4G6_AQUCA</name>
<proteinExistence type="predicted"/>
<accession>A0A2G5E4G6</accession>
<reference evidence="2 3" key="1">
    <citation type="submission" date="2017-09" db="EMBL/GenBank/DDBJ databases">
        <title>WGS assembly of Aquilegia coerulea Goldsmith.</title>
        <authorList>
            <person name="Hodges S."/>
            <person name="Kramer E."/>
            <person name="Nordborg M."/>
            <person name="Tomkins J."/>
            <person name="Borevitz J."/>
            <person name="Derieg N."/>
            <person name="Yan J."/>
            <person name="Mihaltcheva S."/>
            <person name="Hayes R.D."/>
            <person name="Rokhsar D."/>
        </authorList>
    </citation>
    <scope>NUCLEOTIDE SEQUENCE [LARGE SCALE GENOMIC DNA]</scope>
    <source>
        <strain evidence="3">cv. Goldsmith</strain>
    </source>
</reference>
<dbReference type="Proteomes" id="UP000230069">
    <property type="component" value="Unassembled WGS sequence"/>
</dbReference>
<dbReference type="OrthoDB" id="594804at2759"/>
<dbReference type="InParanoid" id="A0A2G5E4G6"/>
<dbReference type="SMART" id="SM00579">
    <property type="entry name" value="FBD"/>
    <property type="match status" value="1"/>
</dbReference>
<evidence type="ECO:0000313" key="3">
    <source>
        <dbReference type="Proteomes" id="UP000230069"/>
    </source>
</evidence>
<dbReference type="InterPro" id="IPR006566">
    <property type="entry name" value="FBD"/>
</dbReference>
<sequence>MCRSAQEQLPSLFSNLRHLKLHGYCGNVVANLLKFTPHIETLFLKTAAKEDIAAFYGGQFPLNCVLCELKYVEVHNLQGCEDELKLLEFIMKNASVLKTVDITTSAGEKELTEFSNKLQSLSRASSSVNINFLSESVTSVNVEDDFSW</sequence>
<dbReference type="Pfam" id="PF08387">
    <property type="entry name" value="FBD"/>
    <property type="match status" value="1"/>
</dbReference>
<dbReference type="STRING" id="218851.A0A2G5E4G6"/>
<evidence type="ECO:0000313" key="2">
    <source>
        <dbReference type="EMBL" id="PIA50668.1"/>
    </source>
</evidence>
<gene>
    <name evidence="2" type="ORF">AQUCO_01200112v1</name>
</gene>